<dbReference type="Proteomes" id="UP001519460">
    <property type="component" value="Unassembled WGS sequence"/>
</dbReference>
<dbReference type="EMBL" id="JACVVK020000135">
    <property type="protein sequence ID" value="KAK7489612.1"/>
    <property type="molecule type" value="Genomic_DNA"/>
</dbReference>
<gene>
    <name evidence="1" type="ORF">BaRGS_00019007</name>
</gene>
<evidence type="ECO:0000313" key="2">
    <source>
        <dbReference type="Proteomes" id="UP001519460"/>
    </source>
</evidence>
<proteinExistence type="predicted"/>
<keyword evidence="2" id="KW-1185">Reference proteome</keyword>
<evidence type="ECO:0000313" key="1">
    <source>
        <dbReference type="EMBL" id="KAK7489612.1"/>
    </source>
</evidence>
<reference evidence="1 2" key="1">
    <citation type="journal article" date="2023" name="Sci. Data">
        <title>Genome assembly of the Korean intertidal mud-creeper Batillaria attramentaria.</title>
        <authorList>
            <person name="Patra A.K."/>
            <person name="Ho P.T."/>
            <person name="Jun S."/>
            <person name="Lee S.J."/>
            <person name="Kim Y."/>
            <person name="Won Y.J."/>
        </authorList>
    </citation>
    <scope>NUCLEOTIDE SEQUENCE [LARGE SCALE GENOMIC DNA]</scope>
    <source>
        <strain evidence="1">Wonlab-2016</strain>
    </source>
</reference>
<dbReference type="AlphaFoldDB" id="A0ABD0KRW6"/>
<protein>
    <submittedName>
        <fullName evidence="1">Uncharacterized protein</fullName>
    </submittedName>
</protein>
<accession>A0ABD0KRW6</accession>
<sequence length="172" mass="18218">MMTSVMSAAAYWRDTGHVCKLVGRIYSYEGDRQTWNVSPSTPKTVGTRYQKKVSRENARDCLSHVVTGQQELVLDVDLVLAAKVATMRHSRTGNALTITKPIPTVMMKEAGQTANADTAIGPSQGSKADLDTNVLGVRPSPLRGGNGDDGNCVAVATVPGAGEFPGGRVTTQ</sequence>
<comment type="caution">
    <text evidence="1">The sequence shown here is derived from an EMBL/GenBank/DDBJ whole genome shotgun (WGS) entry which is preliminary data.</text>
</comment>
<organism evidence="1 2">
    <name type="scientific">Batillaria attramentaria</name>
    <dbReference type="NCBI Taxonomy" id="370345"/>
    <lineage>
        <taxon>Eukaryota</taxon>
        <taxon>Metazoa</taxon>
        <taxon>Spiralia</taxon>
        <taxon>Lophotrochozoa</taxon>
        <taxon>Mollusca</taxon>
        <taxon>Gastropoda</taxon>
        <taxon>Caenogastropoda</taxon>
        <taxon>Sorbeoconcha</taxon>
        <taxon>Cerithioidea</taxon>
        <taxon>Batillariidae</taxon>
        <taxon>Batillaria</taxon>
    </lineage>
</organism>
<name>A0ABD0KRW6_9CAEN</name>